<proteinExistence type="inferred from homology"/>
<protein>
    <recommendedName>
        <fullName evidence="13">tRNA-splicing ligase RtcB</fullName>
        <ecNumber evidence="13">6.5.1.-</ecNumber>
    </recommendedName>
</protein>
<reference evidence="14 15" key="1">
    <citation type="submission" date="2017-01" db="EMBL/GenBank/DDBJ databases">
        <title>First insights into the biology of 'candidatus Vampirococcus archaeovorus'.</title>
        <authorList>
            <person name="Kizina J."/>
            <person name="Jordan S."/>
            <person name="Stueber K."/>
            <person name="Reinhardt R."/>
            <person name="Harder J."/>
        </authorList>
    </citation>
    <scope>NUCLEOTIDE SEQUENCE [LARGE SCALE GENOMIC DNA]</scope>
    <source>
        <strain evidence="14 15">LiM</strain>
    </source>
</reference>
<evidence type="ECO:0000313" key="14">
    <source>
        <dbReference type="EMBL" id="QAT17438.1"/>
    </source>
</evidence>
<dbReference type="KEGG" id="vai:BU251_06780"/>
<feature type="binding site" evidence="11">
    <location>
        <begin position="334"/>
        <end position="335"/>
    </location>
    <ligand>
        <name>GMP</name>
        <dbReference type="ChEBI" id="CHEBI:58115"/>
    </ligand>
</feature>
<keyword evidence="3 12" id="KW-0479">Metal-binding</keyword>
<evidence type="ECO:0000256" key="4">
    <source>
        <dbReference type="ARBA" id="ARBA00022741"/>
    </source>
</evidence>
<dbReference type="FunFam" id="3.90.1860.10:FF:000001">
    <property type="entry name" value="tRNA-splicing ligase RtcB homolog"/>
    <property type="match status" value="1"/>
</dbReference>
<keyword evidence="6 11" id="KW-0342">GTP-binding</keyword>
<comment type="cofactor">
    <cofactor evidence="12 13">
        <name>Mn(2+)</name>
        <dbReference type="ChEBI" id="CHEBI:29035"/>
    </cofactor>
    <text evidence="12 13">Binds 2 manganese ions per subunit.</text>
</comment>
<evidence type="ECO:0000256" key="3">
    <source>
        <dbReference type="ARBA" id="ARBA00022723"/>
    </source>
</evidence>
<feature type="binding site" evidence="12">
    <location>
        <position position="334"/>
    </location>
    <ligand>
        <name>Mn(2+)</name>
        <dbReference type="ChEBI" id="CHEBI:29035"/>
        <label>2</label>
    </ligand>
</feature>
<sequence length="486" mass="53155">MSQIWDGPLEKIDDYRWRIPRTYKAGMRVDGIIYADEKLLKDIRHDKAAEQVANVSFLPGIVKASFGMPDIHWGYGFAIGGVAAMDIEKGGVVSPGGVGYDINCGVRLVRTDLFEKDVRPHLKELVAGLFHAVPSGVGSEGDIRVTAREEKEILVKGAGWAVAKGYGTEDDLEATEERGAMAGADPEKVSDRAYARGKQQSGTLGSGNHFLEVQAIDQLYDRDAADALGLVEGQVMVMIHSGSRGLGYQVCDDSLKTMNTCLEKYHIHVPDRQLACAPVESPEGKDYLAAMRAAANYAWNNRQCLMHLARQVFEKVFVSSWQKLGMRLVYDVAHNIAKIETHRVKGEERTLCVHRKGATRAFGPGHPAVPERYKRIGQPVIIPGDMGRNSYLLVGTQAAMDETFGSTCHGAGRLRSRHEAKRVVDFHALMKELEAKGIVVMASGHGTVVEEAPSAYKDVNDVVGVVHNAGIARRVCRMRPLGVVKG</sequence>
<evidence type="ECO:0000256" key="11">
    <source>
        <dbReference type="PIRSR" id="PIRSR601233-2"/>
    </source>
</evidence>
<comment type="catalytic activity">
    <reaction evidence="9">
        <text>a 3'-end 2',3'-cyclophospho-ribonucleotide-RNA + a 5'-end dephospho-ribonucleoside-RNA + GTP + H2O = a ribonucleotidyl-ribonucleotide-RNA + GMP + diphosphate + H(+)</text>
        <dbReference type="Rhea" id="RHEA:68080"/>
        <dbReference type="Rhea" id="RHEA-COMP:10464"/>
        <dbReference type="Rhea" id="RHEA-COMP:13936"/>
        <dbReference type="Rhea" id="RHEA-COMP:17355"/>
        <dbReference type="ChEBI" id="CHEBI:15377"/>
        <dbReference type="ChEBI" id="CHEBI:15378"/>
        <dbReference type="ChEBI" id="CHEBI:33019"/>
        <dbReference type="ChEBI" id="CHEBI:37565"/>
        <dbReference type="ChEBI" id="CHEBI:58115"/>
        <dbReference type="ChEBI" id="CHEBI:83064"/>
        <dbReference type="ChEBI" id="CHEBI:138284"/>
        <dbReference type="ChEBI" id="CHEBI:173118"/>
        <dbReference type="EC" id="6.5.1.8"/>
    </reaction>
</comment>
<feature type="binding site" evidence="11">
    <location>
        <begin position="383"/>
        <end position="386"/>
    </location>
    <ligand>
        <name>GMP</name>
        <dbReference type="ChEBI" id="CHEBI:58115"/>
    </ligand>
</feature>
<gene>
    <name evidence="13" type="primary">rtcB</name>
    <name evidence="14" type="ORF">BU251_06780</name>
</gene>
<feature type="binding site" evidence="11">
    <location>
        <begin position="409"/>
        <end position="412"/>
    </location>
    <ligand>
        <name>GMP</name>
        <dbReference type="ChEBI" id="CHEBI:58115"/>
    </ligand>
</feature>
<dbReference type="GO" id="GO:0046872">
    <property type="term" value="F:metal ion binding"/>
    <property type="evidence" value="ECO:0007669"/>
    <property type="project" value="UniProtKB-UniRule"/>
</dbReference>
<evidence type="ECO:0000256" key="6">
    <source>
        <dbReference type="ARBA" id="ARBA00023134"/>
    </source>
</evidence>
<evidence type="ECO:0000256" key="12">
    <source>
        <dbReference type="PIRSR" id="PIRSR601233-3"/>
    </source>
</evidence>
<feature type="binding site" evidence="12">
    <location>
        <position position="101"/>
    </location>
    <ligand>
        <name>Mn(2+)</name>
        <dbReference type="ChEBI" id="CHEBI:29035"/>
        <label>1</label>
    </ligand>
</feature>
<evidence type="ECO:0000313" key="15">
    <source>
        <dbReference type="Proteomes" id="UP000287243"/>
    </source>
</evidence>
<dbReference type="InterPro" id="IPR036025">
    <property type="entry name" value="RtcB-like_sf"/>
</dbReference>
<dbReference type="Pfam" id="PF01139">
    <property type="entry name" value="RtcB"/>
    <property type="match status" value="1"/>
</dbReference>
<keyword evidence="2 13" id="KW-0436">Ligase</keyword>
<dbReference type="GO" id="GO:0170057">
    <property type="term" value="F:RNA ligase (GTP) activity"/>
    <property type="evidence" value="ECO:0007669"/>
    <property type="project" value="UniProtKB-EC"/>
</dbReference>
<dbReference type="EMBL" id="CP019384">
    <property type="protein sequence ID" value="QAT17438.1"/>
    <property type="molecule type" value="Genomic_DNA"/>
</dbReference>
<evidence type="ECO:0000256" key="13">
    <source>
        <dbReference type="RuleBase" id="RU371113"/>
    </source>
</evidence>
<feature type="binding site" evidence="11">
    <location>
        <begin position="208"/>
        <end position="212"/>
    </location>
    <ligand>
        <name>GMP</name>
        <dbReference type="ChEBI" id="CHEBI:58115"/>
    </ligand>
</feature>
<dbReference type="Gene3D" id="3.90.1860.10">
    <property type="entry name" value="tRNA-splicing ligase RtcB"/>
    <property type="match status" value="1"/>
</dbReference>
<evidence type="ECO:0000256" key="2">
    <source>
        <dbReference type="ARBA" id="ARBA00022598"/>
    </source>
</evidence>
<organism evidence="14 15">
    <name type="scientific">Velamenicoccus archaeovorus</name>
    <dbReference type="NCBI Taxonomy" id="1930593"/>
    <lineage>
        <taxon>Bacteria</taxon>
        <taxon>Pseudomonadati</taxon>
        <taxon>Candidatus Omnitrophota</taxon>
        <taxon>Candidatus Velamenicoccus</taxon>
    </lineage>
</organism>
<comment type="subunit">
    <text evidence="13">Monomer.</text>
</comment>
<comment type="catalytic activity">
    <reaction evidence="8">
        <text>a 3'-end 3'-phospho-ribonucleotide-RNA + a 5'-end dephospho-ribonucleoside-RNA + GTP = a ribonucleotidyl-ribonucleotide-RNA + GMP + diphosphate</text>
        <dbReference type="Rhea" id="RHEA:68076"/>
        <dbReference type="Rhea" id="RHEA-COMP:10463"/>
        <dbReference type="Rhea" id="RHEA-COMP:13936"/>
        <dbReference type="Rhea" id="RHEA-COMP:17355"/>
        <dbReference type="ChEBI" id="CHEBI:33019"/>
        <dbReference type="ChEBI" id="CHEBI:37565"/>
        <dbReference type="ChEBI" id="CHEBI:58115"/>
        <dbReference type="ChEBI" id="CHEBI:83062"/>
        <dbReference type="ChEBI" id="CHEBI:138284"/>
        <dbReference type="ChEBI" id="CHEBI:173118"/>
        <dbReference type="EC" id="6.5.1.8"/>
    </reaction>
</comment>
<comment type="similarity">
    <text evidence="1 13">Belongs to the RtcB family.</text>
</comment>
<keyword evidence="4 11" id="KW-0547">Nucleotide-binding</keyword>
<dbReference type="GO" id="GO:0006396">
    <property type="term" value="P:RNA processing"/>
    <property type="evidence" value="ECO:0007669"/>
    <property type="project" value="InterPro"/>
</dbReference>
<dbReference type="PANTHER" id="PTHR11118">
    <property type="entry name" value="RNA-SPLICING LIGASE RTCB HOMOLOG"/>
    <property type="match status" value="1"/>
</dbReference>
<feature type="active site" description="GMP-histidine intermediate" evidence="10">
    <location>
        <position position="409"/>
    </location>
</feature>
<keyword evidence="7 12" id="KW-0464">Manganese</keyword>
<name>A0A410P5U0_VELA1</name>
<evidence type="ECO:0000256" key="1">
    <source>
        <dbReference type="ARBA" id="ARBA00008071"/>
    </source>
</evidence>
<keyword evidence="5" id="KW-0692">RNA repair</keyword>
<evidence type="ECO:0000256" key="10">
    <source>
        <dbReference type="PIRSR" id="PIRSR601233-1"/>
    </source>
</evidence>
<dbReference type="GO" id="GO:0042245">
    <property type="term" value="P:RNA repair"/>
    <property type="evidence" value="ECO:0007669"/>
    <property type="project" value="UniProtKB-KW"/>
</dbReference>
<accession>A0A410P5U0</accession>
<evidence type="ECO:0000256" key="8">
    <source>
        <dbReference type="ARBA" id="ARBA00047746"/>
    </source>
</evidence>
<feature type="binding site" evidence="11">
    <location>
        <position position="485"/>
    </location>
    <ligand>
        <name>GMP</name>
        <dbReference type="ChEBI" id="CHEBI:58115"/>
    </ligand>
</feature>
<evidence type="ECO:0000256" key="5">
    <source>
        <dbReference type="ARBA" id="ARBA00022800"/>
    </source>
</evidence>
<dbReference type="InterPro" id="IPR001233">
    <property type="entry name" value="RtcB"/>
</dbReference>
<dbReference type="RefSeq" id="WP_128700270.1">
    <property type="nucleotide sequence ID" value="NZ_CP019384.1"/>
</dbReference>
<dbReference type="OrthoDB" id="9802323at2"/>
<evidence type="ECO:0000256" key="9">
    <source>
        <dbReference type="ARBA" id="ARBA00049514"/>
    </source>
</evidence>
<dbReference type="Proteomes" id="UP000287243">
    <property type="component" value="Chromosome"/>
</dbReference>
<dbReference type="EC" id="6.5.1.-" evidence="13"/>
<dbReference type="PANTHER" id="PTHR11118:SF1">
    <property type="entry name" value="RNA-SPLICING LIGASE RTCB HOMOLOG"/>
    <property type="match status" value="1"/>
</dbReference>
<dbReference type="AlphaFoldDB" id="A0A410P5U0"/>
<dbReference type="SUPFAM" id="SSF103365">
    <property type="entry name" value="Hypothetical protein PH1602"/>
    <property type="match status" value="1"/>
</dbReference>
<feature type="binding site" evidence="12">
    <location>
        <position position="240"/>
    </location>
    <ligand>
        <name>Mn(2+)</name>
        <dbReference type="ChEBI" id="CHEBI:29035"/>
        <label>2</label>
    </ligand>
</feature>
<keyword evidence="15" id="KW-1185">Reference proteome</keyword>
<dbReference type="GO" id="GO:0005525">
    <property type="term" value="F:GTP binding"/>
    <property type="evidence" value="ECO:0007669"/>
    <property type="project" value="UniProtKB-KW"/>
</dbReference>
<feature type="binding site" evidence="12">
    <location>
        <position position="209"/>
    </location>
    <ligand>
        <name>Mn(2+)</name>
        <dbReference type="ChEBI" id="CHEBI:29035"/>
        <label>1</label>
    </ligand>
</feature>
<dbReference type="GO" id="GO:0003972">
    <property type="term" value="F:RNA ligase (ATP) activity"/>
    <property type="evidence" value="ECO:0007669"/>
    <property type="project" value="TreeGrafter"/>
</dbReference>
<evidence type="ECO:0000256" key="7">
    <source>
        <dbReference type="ARBA" id="ARBA00023211"/>
    </source>
</evidence>
<feature type="binding site" evidence="11">
    <location>
        <position position="390"/>
    </location>
    <ligand>
        <name>GMP</name>
        <dbReference type="ChEBI" id="CHEBI:58115"/>
    </ligand>
</feature>